<dbReference type="PANTHER" id="PTHR21568:SF0">
    <property type="entry name" value="TRNA PSEUDOURIDINE SYNTHASE PUS10"/>
    <property type="match status" value="1"/>
</dbReference>
<evidence type="ECO:0000256" key="1">
    <source>
        <dbReference type="ARBA" id="ARBA00009652"/>
    </source>
</evidence>
<dbReference type="Gene3D" id="3.30.70.3190">
    <property type="match status" value="1"/>
</dbReference>
<evidence type="ECO:0000259" key="5">
    <source>
        <dbReference type="Pfam" id="PF21238"/>
    </source>
</evidence>
<dbReference type="GO" id="GO:0160148">
    <property type="term" value="F:tRNA pseudouridine(55) synthase activity"/>
    <property type="evidence" value="ECO:0007669"/>
    <property type="project" value="UniProtKB-EC"/>
</dbReference>
<dbReference type="EMBL" id="LSSM01003666">
    <property type="protein sequence ID" value="OMJ17163.1"/>
    <property type="molecule type" value="Genomic_DNA"/>
</dbReference>
<evidence type="ECO:0000256" key="2">
    <source>
        <dbReference type="ARBA" id="ARBA00012787"/>
    </source>
</evidence>
<dbReference type="GO" id="GO:0031119">
    <property type="term" value="P:tRNA pseudouridine synthesis"/>
    <property type="evidence" value="ECO:0007669"/>
    <property type="project" value="TreeGrafter"/>
</dbReference>
<comment type="similarity">
    <text evidence="1">Belongs to the pseudouridine synthase Pus10 family.</text>
</comment>
<dbReference type="Proteomes" id="UP000187429">
    <property type="component" value="Unassembled WGS sequence"/>
</dbReference>
<keyword evidence="7" id="KW-1185">Reference proteome</keyword>
<protein>
    <recommendedName>
        <fullName evidence="2">tRNA pseudouridine(55) synthase</fullName>
        <ecNumber evidence="2">5.4.99.25</ecNumber>
    </recommendedName>
</protein>
<dbReference type="AlphaFoldDB" id="A0A1R1XR90"/>
<feature type="domain" description="Pus10-like C-terminal" evidence="5">
    <location>
        <begin position="2"/>
        <end position="113"/>
    </location>
</feature>
<reference evidence="7" key="1">
    <citation type="submission" date="2017-01" db="EMBL/GenBank/DDBJ databases">
        <authorList>
            <person name="Wang Y."/>
            <person name="White M."/>
            <person name="Kvist S."/>
            <person name="Moncalvo J.-M."/>
        </authorList>
    </citation>
    <scope>NUCLEOTIDE SEQUENCE [LARGE SCALE GENOMIC DNA]</scope>
    <source>
        <strain evidence="7">ID-206-W2</strain>
    </source>
</reference>
<evidence type="ECO:0000313" key="6">
    <source>
        <dbReference type="EMBL" id="OMJ17163.1"/>
    </source>
</evidence>
<keyword evidence="4" id="KW-0413">Isomerase</keyword>
<dbReference type="GO" id="GO:0003723">
    <property type="term" value="F:RNA binding"/>
    <property type="evidence" value="ECO:0007669"/>
    <property type="project" value="InterPro"/>
</dbReference>
<dbReference type="SUPFAM" id="SSF55120">
    <property type="entry name" value="Pseudouridine synthase"/>
    <property type="match status" value="1"/>
</dbReference>
<name>A0A1R1XR90_9FUNG</name>
<dbReference type="InterPro" id="IPR039894">
    <property type="entry name" value="Pus10-like"/>
</dbReference>
<gene>
    <name evidence="6" type="ORF">AYI69_g7534</name>
</gene>
<dbReference type="FunFam" id="3.30.70.3190:FF:000001">
    <property type="entry name" value="tRNA pseudouridine synthase Pus10"/>
    <property type="match status" value="1"/>
</dbReference>
<evidence type="ECO:0000256" key="4">
    <source>
        <dbReference type="ARBA" id="ARBA00023235"/>
    </source>
</evidence>
<dbReference type="OrthoDB" id="271937at2759"/>
<dbReference type="InterPro" id="IPR020103">
    <property type="entry name" value="PsdUridine_synth_cat_dom_sf"/>
</dbReference>
<dbReference type="PANTHER" id="PTHR21568">
    <property type="entry name" value="TRNA PSEUDOURIDINE SYNTHASE PUS10"/>
    <property type="match status" value="1"/>
</dbReference>
<comment type="caution">
    <text evidence="6">The sequence shown here is derived from an EMBL/GenBank/DDBJ whole genome shotgun (WGS) entry which is preliminary data.</text>
</comment>
<keyword evidence="3" id="KW-0819">tRNA processing</keyword>
<accession>A0A1R1XR90</accession>
<evidence type="ECO:0000313" key="7">
    <source>
        <dbReference type="Proteomes" id="UP000187429"/>
    </source>
</evidence>
<dbReference type="EC" id="5.4.99.25" evidence="2"/>
<evidence type="ECO:0000256" key="3">
    <source>
        <dbReference type="ARBA" id="ARBA00022694"/>
    </source>
</evidence>
<proteinExistence type="inferred from homology"/>
<sequence length="117" mass="13582">MKTYSCLIWVNYPISPEKLQSLEKYINEPLVLDQNTPIRVLHRRSPGIRKKTIYSMKLTHLEGLFYQLVLTTQAGTYIKEFVHGDVGRTEPSLRSLIDNQTADIFELDVIDIDLEFP</sequence>
<dbReference type="InterPro" id="IPR048741">
    <property type="entry name" value="Pus10-like_C"/>
</dbReference>
<dbReference type="Pfam" id="PF21238">
    <property type="entry name" value="Pus10_C"/>
    <property type="match status" value="1"/>
</dbReference>
<organism evidence="6 7">
    <name type="scientific">Smittium culicis</name>
    <dbReference type="NCBI Taxonomy" id="133412"/>
    <lineage>
        <taxon>Eukaryota</taxon>
        <taxon>Fungi</taxon>
        <taxon>Fungi incertae sedis</taxon>
        <taxon>Zoopagomycota</taxon>
        <taxon>Kickxellomycotina</taxon>
        <taxon>Harpellomycetes</taxon>
        <taxon>Harpellales</taxon>
        <taxon>Legeriomycetaceae</taxon>
        <taxon>Smittium</taxon>
    </lineage>
</organism>